<dbReference type="EMBL" id="CP040098">
    <property type="protein sequence ID" value="QCQ22214.1"/>
    <property type="molecule type" value="Genomic_DNA"/>
</dbReference>
<dbReference type="Proteomes" id="UP000298602">
    <property type="component" value="Chromosome"/>
</dbReference>
<sequence>MCEANAYLLKEGREELLMESVDVIEPEDERTWRLVGIFGDRKTVRGRIKSMNLVNHKIFFEEDA</sequence>
<dbReference type="InterPro" id="IPR019300">
    <property type="entry name" value="CooT"/>
</dbReference>
<dbReference type="RefSeq" id="WP_137424198.1">
    <property type="nucleotide sequence ID" value="NZ_CP040098.1"/>
</dbReference>
<dbReference type="Pfam" id="PF10133">
    <property type="entry name" value="CooT"/>
    <property type="match status" value="1"/>
</dbReference>
<proteinExistence type="predicted"/>
<dbReference type="OrthoDB" id="5422162at2"/>
<keyword evidence="2" id="KW-1185">Reference proteome</keyword>
<name>A0A4P8L382_9BACT</name>
<reference evidence="1 2" key="2">
    <citation type="submission" date="2019-05" db="EMBL/GenBank/DDBJ databases">
        <authorList>
            <person name="Suflita J.M."/>
            <person name="Marks C.R."/>
        </authorList>
    </citation>
    <scope>NUCLEOTIDE SEQUENCE [LARGE SCALE GENOMIC DNA]</scope>
    <source>
        <strain evidence="1 2">ALDC</strain>
    </source>
</reference>
<dbReference type="KEGG" id="dax:FDQ92_08605"/>
<reference evidence="1 2" key="1">
    <citation type="submission" date="2019-05" db="EMBL/GenBank/DDBJ databases">
        <title>The Complete Genome Sequence of the n-alkane-degrading Desulfoglaeba alkanexedens ALDC reveals multiple alkylsuccinate synthase gene clusters.</title>
        <authorList>
            <person name="Callaghan A.V."/>
            <person name="Davidova I.A."/>
            <person name="Duncan K.E."/>
            <person name="Morris B."/>
            <person name="McInerney M.J."/>
        </authorList>
    </citation>
    <scope>NUCLEOTIDE SEQUENCE [LARGE SCALE GENOMIC DNA]</scope>
    <source>
        <strain evidence="1 2">ALDC</strain>
    </source>
</reference>
<accession>A0A4P8L382</accession>
<organism evidence="1 2">
    <name type="scientific">Desulfoglaeba alkanexedens ALDC</name>
    <dbReference type="NCBI Taxonomy" id="980445"/>
    <lineage>
        <taxon>Bacteria</taxon>
        <taxon>Pseudomonadati</taxon>
        <taxon>Thermodesulfobacteriota</taxon>
        <taxon>Syntrophobacteria</taxon>
        <taxon>Syntrophobacterales</taxon>
        <taxon>Syntrophobacteraceae</taxon>
        <taxon>Desulfoglaeba</taxon>
    </lineage>
</organism>
<evidence type="ECO:0000313" key="1">
    <source>
        <dbReference type="EMBL" id="QCQ22214.1"/>
    </source>
</evidence>
<protein>
    <submittedName>
        <fullName evidence="1">CooT family nickel-binding protein</fullName>
    </submittedName>
</protein>
<evidence type="ECO:0000313" key="2">
    <source>
        <dbReference type="Proteomes" id="UP000298602"/>
    </source>
</evidence>
<gene>
    <name evidence="1" type="ORF">FDQ92_08605</name>
</gene>
<dbReference type="AlphaFoldDB" id="A0A4P8L382"/>